<keyword evidence="6" id="KW-1185">Reference proteome</keyword>
<evidence type="ECO:0000259" key="4">
    <source>
        <dbReference type="Pfam" id="PF13359"/>
    </source>
</evidence>
<evidence type="ECO:0000256" key="2">
    <source>
        <dbReference type="ARBA" id="ARBA00022723"/>
    </source>
</evidence>
<dbReference type="Pfam" id="PF13359">
    <property type="entry name" value="DDE_Tnp_4"/>
    <property type="match status" value="1"/>
</dbReference>
<comment type="cofactor">
    <cofactor evidence="1">
        <name>a divalent metal cation</name>
        <dbReference type="ChEBI" id="CHEBI:60240"/>
    </cofactor>
</comment>
<comment type="caution">
    <text evidence="5">The sequence shown here is derived from an EMBL/GenBank/DDBJ whole genome shotgun (WGS) entry which is preliminary data.</text>
</comment>
<dbReference type="InterPro" id="IPR027806">
    <property type="entry name" value="HARBI1_dom"/>
</dbReference>
<dbReference type="InterPro" id="IPR004244">
    <property type="entry name" value="Transposase_22"/>
</dbReference>
<dbReference type="PANTHER" id="PTHR11505">
    <property type="entry name" value="L1 TRANSPOSABLE ELEMENT-RELATED"/>
    <property type="match status" value="1"/>
</dbReference>
<dbReference type="Gene3D" id="3.30.70.1820">
    <property type="entry name" value="L1 transposable element, RRM domain"/>
    <property type="match status" value="1"/>
</dbReference>
<dbReference type="AlphaFoldDB" id="A0AAD6BBJ2"/>
<feature type="coiled-coil region" evidence="3">
    <location>
        <begin position="31"/>
        <end position="72"/>
    </location>
</feature>
<evidence type="ECO:0000313" key="6">
    <source>
        <dbReference type="Proteomes" id="UP001219934"/>
    </source>
</evidence>
<keyword evidence="3" id="KW-0175">Coiled coil</keyword>
<dbReference type="GO" id="GO:0046872">
    <property type="term" value="F:metal ion binding"/>
    <property type="evidence" value="ECO:0007669"/>
    <property type="project" value="UniProtKB-KW"/>
</dbReference>
<dbReference type="Proteomes" id="UP001219934">
    <property type="component" value="Unassembled WGS sequence"/>
</dbReference>
<proteinExistence type="predicted"/>
<organism evidence="5 6">
    <name type="scientific">Pogonophryne albipinna</name>
    <dbReference type="NCBI Taxonomy" id="1090488"/>
    <lineage>
        <taxon>Eukaryota</taxon>
        <taxon>Metazoa</taxon>
        <taxon>Chordata</taxon>
        <taxon>Craniata</taxon>
        <taxon>Vertebrata</taxon>
        <taxon>Euteleostomi</taxon>
        <taxon>Actinopterygii</taxon>
        <taxon>Neopterygii</taxon>
        <taxon>Teleostei</taxon>
        <taxon>Neoteleostei</taxon>
        <taxon>Acanthomorphata</taxon>
        <taxon>Eupercaria</taxon>
        <taxon>Perciformes</taxon>
        <taxon>Notothenioidei</taxon>
        <taxon>Pogonophryne</taxon>
    </lineage>
</organism>
<gene>
    <name evidence="5" type="ORF">JOQ06_026696</name>
</gene>
<dbReference type="EMBL" id="JAPTMU010000007">
    <property type="protein sequence ID" value="KAJ4940393.1"/>
    <property type="molecule type" value="Genomic_DNA"/>
</dbReference>
<accession>A0AAD6BBJ2</accession>
<feature type="domain" description="DDE Tnp4" evidence="4">
    <location>
        <begin position="394"/>
        <end position="460"/>
    </location>
</feature>
<keyword evidence="2" id="KW-0479">Metal-binding</keyword>
<sequence>MSVLNSAATEPTNTAILELLQKLSEDQTKHFTDLRKELSETRRAVVAVEEKLADVLTRITSAEARLDMLEDTEDQRRNSPPALASEVEMLNAKLVEYKDRDRRVNLRIYGFPEHSEEKDALSFLRTALPDILQTDFPGGLDLGCAHRSLAPIRPGVPPRPFVVRFLRFQQKEHMRNIAREIGDVRWKTHKISFYQDFSKATQDRRRSFLECKRLLHSAKISFGIGYPAVLSFTAPGGTKHRFDDPKKAMQCIELYKLTSVITDSGLCLSKLIIYPSPPLKYTELLWAVPTRALRWRFNSSLLRDETYKSQFETNLRELLVFNKGYLATGDSYRTIVFSYRVGHATVAVIVKEVAGAIWTALVEETMPVPQSEDWRAIAAEFQEIWNFPNCVGAIDGKHVVIQALANSGALYFNYKSTHSLVLLAVVDAQYLFRVVDVGGFGRSSNGGSLRNSAFGESLRDGSLQLPPDTVIPGAERLGLLAHVFVGG</sequence>
<evidence type="ECO:0000256" key="3">
    <source>
        <dbReference type="SAM" id="Coils"/>
    </source>
</evidence>
<evidence type="ECO:0000313" key="5">
    <source>
        <dbReference type="EMBL" id="KAJ4940393.1"/>
    </source>
</evidence>
<name>A0AAD6BBJ2_9TELE</name>
<protein>
    <recommendedName>
        <fullName evidence="4">DDE Tnp4 domain-containing protein</fullName>
    </recommendedName>
</protein>
<reference evidence="5" key="1">
    <citation type="submission" date="2022-11" db="EMBL/GenBank/DDBJ databases">
        <title>Chromosome-level genome of Pogonophryne albipinna.</title>
        <authorList>
            <person name="Jo E."/>
        </authorList>
    </citation>
    <scope>NUCLEOTIDE SEQUENCE</scope>
    <source>
        <strain evidence="5">SGF0006</strain>
        <tissue evidence="5">Muscle</tissue>
    </source>
</reference>
<evidence type="ECO:0000256" key="1">
    <source>
        <dbReference type="ARBA" id="ARBA00001968"/>
    </source>
</evidence>